<evidence type="ECO:0000256" key="17">
    <source>
        <dbReference type="ARBA" id="ARBA00023211"/>
    </source>
</evidence>
<comment type="catalytic activity">
    <reaction evidence="18">
        <text>3-O-(beta-D-GlcA-(1-&gt;3)-beta-D-Gal-(1-&gt;3)-beta-D-Gal-(1-&gt;4)-beta-D-Xyl)-L-seryl-[protein] + UDP-N-acetyl-alpha-D-glucosamine = 3-O-(alpha-D-GlcNAc-(1-&gt;4)-beta-D-GlcA-(1-&gt;3)-beta-D-Gal-(1-&gt;3)-beta-D-Gal-(1-&gt;4)-beta-D-Xyl)-L-seryl-[protein] + UDP + H(+)</text>
        <dbReference type="Rhea" id="RHEA:16221"/>
        <dbReference type="Rhea" id="RHEA-COMP:12573"/>
        <dbReference type="Rhea" id="RHEA-COMP:12574"/>
        <dbReference type="ChEBI" id="CHEBI:15378"/>
        <dbReference type="ChEBI" id="CHEBI:57705"/>
        <dbReference type="ChEBI" id="CHEBI:58223"/>
        <dbReference type="ChEBI" id="CHEBI:132093"/>
        <dbReference type="ChEBI" id="CHEBI:132104"/>
        <dbReference type="EC" id="2.4.1.223"/>
    </reaction>
</comment>
<dbReference type="EC" id="2.4.1.223" evidence="19"/>
<evidence type="ECO:0000259" key="22">
    <source>
        <dbReference type="Pfam" id="PF03016"/>
    </source>
</evidence>
<evidence type="ECO:0000256" key="5">
    <source>
        <dbReference type="ARBA" id="ARBA00010271"/>
    </source>
</evidence>
<sequence length="899" mass="102823">MASYGDDYQQLDSSSEEEKSPVVAKNDWIGHCRRNIFALLLMLLFLVSCLVYRMNRAHQVKLDLSVEATRLESHIHKLQWGIGQYQRELVNLQKERLREQNTLEQLKIGVKQAQEAQQEAVRDTPKITLPLTLQANSLPKKMNTVSTGVAATCAMHNCFDHSRCSLTSGFPVYLYDPDEHCVQKSGYDIDEFLKTTLIQILGSNAHIVTDPTQACIFLVVVGEALLVKQQPTAPSHTRDFPIDMQKLYNLPYWGGDGRNHVLLNLARRDLSSRRTNALLQQNTMRAIVVQSAFEMNQFRPGYDLIVPPILGPSGGDVWQECASMVPARRKYLISFQGEMRPRTESQATNPLDDFILEHLTDMSKGPTQDQFELQFQCVPATEQQEADSMSDWTLCGSDSSRKQLLKDSTFALILPPLNGRVASTLMLARLYEALRSGAIPVILGADELRLPYAETLDWRRAALLMPKARITELHFLLRAVQDADLLLLRRQGRLIWERYLSSVQATVDTVIASLRDRLGIPPRPVPPVVAQSVFNSTFIPLKSDPPVGLDTEPEESLGPIEPPYPSPAFRRNYTILRMQSKEAWNDWVDPFYMYPQLPFDPALPSEAKFIGSHAEFRPIGKGIGGAGKEFSEALGGNYPREQFTIVILSYDREHALLGSLRRLYRLPYLYKVVVVWNSPKSPQIKLRWPEIGVPVEVVRGQRNSLNNRFLPLDVIETEAVLSMDDDVQIGQDEIVFGFRVWREHRDRIVGLPGRHHAWDAVSSTWRYNYSCSCELSMVLTGAAFLHKYYMYRYTYHMPPAIRDKVDEYMNCEDIAMNFLVAHITRRPPVKITSRWSFRRRGIKSSLSQRPKHLEDRHKCINFFSQVFGYTPLLNTQYRADSVLFKTHISQDRKKCFKYV</sequence>
<feature type="coiled-coil region" evidence="20">
    <location>
        <begin position="75"/>
        <end position="123"/>
    </location>
</feature>
<keyword evidence="7" id="KW-0808">Transferase</keyword>
<evidence type="ECO:0000256" key="12">
    <source>
        <dbReference type="ARBA" id="ARBA00022989"/>
    </source>
</evidence>
<dbReference type="Gene3D" id="3.90.550.10">
    <property type="entry name" value="Spore Coat Polysaccharide Biosynthesis Protein SpsA, Chain A"/>
    <property type="match status" value="1"/>
</dbReference>
<dbReference type="AlphaFoldDB" id="A0AAU9GFD7"/>
<feature type="domain" description="Exostosin GT47" evidence="22">
    <location>
        <begin position="168"/>
        <end position="479"/>
    </location>
</feature>
<dbReference type="InterPro" id="IPR040911">
    <property type="entry name" value="Exostosin_GT47"/>
</dbReference>
<evidence type="ECO:0000256" key="18">
    <source>
        <dbReference type="ARBA" id="ARBA00050948"/>
    </source>
</evidence>
<keyword evidence="17" id="KW-0464">Manganese</keyword>
<dbReference type="PANTHER" id="PTHR48261">
    <property type="entry name" value="ACETYLGLUCOSAMINYLTRANSFERASE"/>
    <property type="match status" value="1"/>
</dbReference>
<dbReference type="Pfam" id="PF03016">
    <property type="entry name" value="Exostosin_GT47"/>
    <property type="match status" value="1"/>
</dbReference>
<evidence type="ECO:0000256" key="21">
    <source>
        <dbReference type="SAM" id="Phobius"/>
    </source>
</evidence>
<dbReference type="SUPFAM" id="SSF53448">
    <property type="entry name" value="Nucleotide-diphospho-sugar transferases"/>
    <property type="match status" value="1"/>
</dbReference>
<comment type="similarity">
    <text evidence="5">Belongs to the glycosyltransferase 47 family.</text>
</comment>
<dbReference type="InterPro" id="IPR015338">
    <property type="entry name" value="GT64_dom"/>
</dbReference>
<evidence type="ECO:0000313" key="25">
    <source>
        <dbReference type="Proteomes" id="UP001500889"/>
    </source>
</evidence>
<evidence type="ECO:0000256" key="6">
    <source>
        <dbReference type="ARBA" id="ARBA00022676"/>
    </source>
</evidence>
<keyword evidence="13" id="KW-0333">Golgi apparatus</keyword>
<dbReference type="GO" id="GO:0015012">
    <property type="term" value="P:heparan sulfate proteoglycan biosynthetic process"/>
    <property type="evidence" value="ECO:0007669"/>
    <property type="project" value="UniProtKB-ARBA"/>
</dbReference>
<evidence type="ECO:0000256" key="11">
    <source>
        <dbReference type="ARBA" id="ARBA00022968"/>
    </source>
</evidence>
<organism evidence="24 25">
    <name type="scientific">Drosophila madeirensis</name>
    <name type="common">Fruit fly</name>
    <dbReference type="NCBI Taxonomy" id="30013"/>
    <lineage>
        <taxon>Eukaryota</taxon>
        <taxon>Metazoa</taxon>
        <taxon>Ecdysozoa</taxon>
        <taxon>Arthropoda</taxon>
        <taxon>Hexapoda</taxon>
        <taxon>Insecta</taxon>
        <taxon>Pterygota</taxon>
        <taxon>Neoptera</taxon>
        <taxon>Endopterygota</taxon>
        <taxon>Diptera</taxon>
        <taxon>Brachycera</taxon>
        <taxon>Muscomorpha</taxon>
        <taxon>Ephydroidea</taxon>
        <taxon>Drosophilidae</taxon>
        <taxon>Drosophila</taxon>
        <taxon>Sophophora</taxon>
    </lineage>
</organism>
<evidence type="ECO:0000259" key="23">
    <source>
        <dbReference type="Pfam" id="PF09258"/>
    </source>
</evidence>
<dbReference type="GO" id="GO:0005789">
    <property type="term" value="C:endoplasmic reticulum membrane"/>
    <property type="evidence" value="ECO:0007669"/>
    <property type="project" value="UniProtKB-SubCell"/>
</dbReference>
<feature type="transmembrane region" description="Helical" evidence="21">
    <location>
        <begin position="35"/>
        <end position="54"/>
    </location>
</feature>
<accession>A0AAU9GFD7</accession>
<keyword evidence="8 21" id="KW-0812">Transmembrane</keyword>
<dbReference type="InterPro" id="IPR004263">
    <property type="entry name" value="Exostosin"/>
</dbReference>
<dbReference type="Proteomes" id="UP001500889">
    <property type="component" value="Chromosome E"/>
</dbReference>
<dbReference type="InterPro" id="IPR029044">
    <property type="entry name" value="Nucleotide-diphossugar_trans"/>
</dbReference>
<comment type="subcellular location">
    <subcellularLocation>
        <location evidence="3">Endoplasmic reticulum membrane</location>
        <topology evidence="3">Single-pass type II membrane protein</topology>
    </subcellularLocation>
    <subcellularLocation>
        <location evidence="2">Golgi apparatus</location>
    </subcellularLocation>
</comment>
<feature type="domain" description="Glycosyl transferase 64" evidence="23">
    <location>
        <begin position="643"/>
        <end position="884"/>
    </location>
</feature>
<evidence type="ECO:0000256" key="16">
    <source>
        <dbReference type="ARBA" id="ARBA00023180"/>
    </source>
</evidence>
<gene>
    <name evidence="24" type="ORF">DMAD_05034</name>
</gene>
<keyword evidence="6" id="KW-0328">Glycosyltransferase</keyword>
<reference evidence="24 25" key="1">
    <citation type="submission" date="2024-02" db="EMBL/GenBank/DDBJ databases">
        <title>A chromosome-level genome assembly of Drosophila madeirensis, a fruit fly species endemic to Madeira island.</title>
        <authorList>
            <person name="Tomihara K."/>
            <person name="Llopart A."/>
            <person name="Yamamoto D."/>
        </authorList>
    </citation>
    <scope>NUCLEOTIDE SEQUENCE [LARGE SCALE GENOMIC DNA]</scope>
    <source>
        <strain evidence="24 25">RF1</strain>
    </source>
</reference>
<evidence type="ECO:0000256" key="14">
    <source>
        <dbReference type="ARBA" id="ARBA00023136"/>
    </source>
</evidence>
<keyword evidence="15" id="KW-1015">Disulfide bond</keyword>
<comment type="pathway">
    <text evidence="4">Glycan metabolism; heparan sulfate biosynthesis.</text>
</comment>
<dbReference type="Pfam" id="PF09258">
    <property type="entry name" value="Glyco_transf_64"/>
    <property type="match status" value="1"/>
</dbReference>
<dbReference type="GO" id="GO:0005794">
    <property type="term" value="C:Golgi apparatus"/>
    <property type="evidence" value="ECO:0007669"/>
    <property type="project" value="UniProtKB-SubCell"/>
</dbReference>
<evidence type="ECO:0000256" key="7">
    <source>
        <dbReference type="ARBA" id="ARBA00022679"/>
    </source>
</evidence>
<evidence type="ECO:0000256" key="10">
    <source>
        <dbReference type="ARBA" id="ARBA00022824"/>
    </source>
</evidence>
<comment type="cofactor">
    <cofactor evidence="1">
        <name>Mn(2+)</name>
        <dbReference type="ChEBI" id="CHEBI:29035"/>
    </cofactor>
</comment>
<evidence type="ECO:0000256" key="4">
    <source>
        <dbReference type="ARBA" id="ARBA00005093"/>
    </source>
</evidence>
<dbReference type="PANTHER" id="PTHR48261:SF4">
    <property type="entry name" value="EXOSTOSIN LIKE GLYCOSYLTRANSFERASE 3"/>
    <property type="match status" value="1"/>
</dbReference>
<evidence type="ECO:0000256" key="19">
    <source>
        <dbReference type="ARBA" id="ARBA00066812"/>
    </source>
</evidence>
<proteinExistence type="inferred from homology"/>
<dbReference type="FunFam" id="3.90.550.10:FF:000033">
    <property type="entry name" value="Exostosin-like glycosyltransferase 3"/>
    <property type="match status" value="1"/>
</dbReference>
<evidence type="ECO:0000256" key="9">
    <source>
        <dbReference type="ARBA" id="ARBA00022723"/>
    </source>
</evidence>
<dbReference type="EMBL" id="AP029267">
    <property type="protein sequence ID" value="BFG06546.1"/>
    <property type="molecule type" value="Genomic_DNA"/>
</dbReference>
<keyword evidence="14 21" id="KW-0472">Membrane</keyword>
<evidence type="ECO:0000256" key="13">
    <source>
        <dbReference type="ARBA" id="ARBA00023034"/>
    </source>
</evidence>
<dbReference type="GO" id="GO:0001888">
    <property type="term" value="F:glucuronyl-galactosyl-proteoglycan 4-alpha-N-acetylglucosaminyltransferase activity"/>
    <property type="evidence" value="ECO:0007669"/>
    <property type="project" value="UniProtKB-EC"/>
</dbReference>
<evidence type="ECO:0000256" key="20">
    <source>
        <dbReference type="SAM" id="Coils"/>
    </source>
</evidence>
<keyword evidence="16" id="KW-0325">Glycoprotein</keyword>
<evidence type="ECO:0000256" key="8">
    <source>
        <dbReference type="ARBA" id="ARBA00022692"/>
    </source>
</evidence>
<keyword evidence="12 21" id="KW-1133">Transmembrane helix</keyword>
<evidence type="ECO:0000256" key="15">
    <source>
        <dbReference type="ARBA" id="ARBA00023157"/>
    </source>
</evidence>
<evidence type="ECO:0000313" key="24">
    <source>
        <dbReference type="EMBL" id="BFG06546.1"/>
    </source>
</evidence>
<evidence type="ECO:0000256" key="2">
    <source>
        <dbReference type="ARBA" id="ARBA00004555"/>
    </source>
</evidence>
<keyword evidence="9" id="KW-0479">Metal-binding</keyword>
<name>A0AAU9GFD7_DROMD</name>
<keyword evidence="25" id="KW-1185">Reference proteome</keyword>
<dbReference type="GO" id="GO:0046872">
    <property type="term" value="F:metal ion binding"/>
    <property type="evidence" value="ECO:0007669"/>
    <property type="project" value="UniProtKB-KW"/>
</dbReference>
<protein>
    <recommendedName>
        <fullName evidence="19">glucuronosyl-galactosyl-proteoglycan 4-alpha-N-acetylglucosaminyltransferase</fullName>
        <ecNumber evidence="19">2.4.1.223</ecNumber>
    </recommendedName>
</protein>
<keyword evidence="10" id="KW-0256">Endoplasmic reticulum</keyword>
<evidence type="ECO:0000256" key="1">
    <source>
        <dbReference type="ARBA" id="ARBA00001936"/>
    </source>
</evidence>
<keyword evidence="11" id="KW-0735">Signal-anchor</keyword>
<evidence type="ECO:0000256" key="3">
    <source>
        <dbReference type="ARBA" id="ARBA00004648"/>
    </source>
</evidence>
<keyword evidence="20" id="KW-0175">Coiled coil</keyword>